<evidence type="ECO:0000313" key="7">
    <source>
        <dbReference type="Proteomes" id="UP000623678"/>
    </source>
</evidence>
<evidence type="ECO:0000256" key="1">
    <source>
        <dbReference type="ARBA" id="ARBA00022490"/>
    </source>
</evidence>
<gene>
    <name evidence="6" type="primary">scpB</name>
    <name evidence="6" type="ORF">H8705_09080</name>
</gene>
<comment type="caution">
    <text evidence="6">The sequence shown here is derived from an EMBL/GenBank/DDBJ whole genome shotgun (WGS) entry which is preliminary data.</text>
</comment>
<keyword evidence="1" id="KW-0963">Cytoplasm</keyword>
<proteinExistence type="predicted"/>
<keyword evidence="4" id="KW-0131">Cell cycle</keyword>
<dbReference type="Pfam" id="PF04079">
    <property type="entry name" value="SMC_ScpB"/>
    <property type="match status" value="1"/>
</dbReference>
<evidence type="ECO:0000313" key="6">
    <source>
        <dbReference type="EMBL" id="MBC8585736.1"/>
    </source>
</evidence>
<dbReference type="Proteomes" id="UP000623678">
    <property type="component" value="Unassembled WGS sequence"/>
</dbReference>
<sequence length="196" mass="21844">MMDLPQKQIVAILFAGGEAVEIERIAQAIGADEETVVKYIPHIRDALEEAGMPLQVVRLEDRLQLCTTCEFAPVIREALELKRNTPLSQAALEVLAIIAYNQPVTRSLVEQIRGVDSSSVINSLVEKQLVEEAGRLELPGRPLSYRTTANFLRCFGMETLDKLPTLPSQEEETAEIPDDVLEGQVGFDDPWEKENE</sequence>
<dbReference type="InterPro" id="IPR036388">
    <property type="entry name" value="WH-like_DNA-bd_sf"/>
</dbReference>
<organism evidence="6 7">
    <name type="scientific">Youxingia wuxianensis</name>
    <dbReference type="NCBI Taxonomy" id="2763678"/>
    <lineage>
        <taxon>Bacteria</taxon>
        <taxon>Bacillati</taxon>
        <taxon>Bacillota</taxon>
        <taxon>Clostridia</taxon>
        <taxon>Eubacteriales</taxon>
        <taxon>Oscillospiraceae</taxon>
        <taxon>Youxingia</taxon>
    </lineage>
</organism>
<evidence type="ECO:0000256" key="4">
    <source>
        <dbReference type="ARBA" id="ARBA00023306"/>
    </source>
</evidence>
<protein>
    <submittedName>
        <fullName evidence="6">SMC-Scp complex subunit ScpB</fullName>
    </submittedName>
</protein>
<dbReference type="RefSeq" id="WP_262395453.1">
    <property type="nucleotide sequence ID" value="NZ_JACRTD010000006.1"/>
</dbReference>
<dbReference type="SUPFAM" id="SSF46785">
    <property type="entry name" value="Winged helix' DNA-binding domain"/>
    <property type="match status" value="2"/>
</dbReference>
<dbReference type="AlphaFoldDB" id="A0A926IHW7"/>
<evidence type="ECO:0000256" key="5">
    <source>
        <dbReference type="SAM" id="MobiDB-lite"/>
    </source>
</evidence>
<dbReference type="PIRSF" id="PIRSF019345">
    <property type="entry name" value="ScpB"/>
    <property type="match status" value="1"/>
</dbReference>
<feature type="region of interest" description="Disordered" evidence="5">
    <location>
        <begin position="164"/>
        <end position="196"/>
    </location>
</feature>
<dbReference type="InterPro" id="IPR005234">
    <property type="entry name" value="ScpB_csome_segregation"/>
</dbReference>
<evidence type="ECO:0000256" key="2">
    <source>
        <dbReference type="ARBA" id="ARBA00022618"/>
    </source>
</evidence>
<dbReference type="NCBIfam" id="TIGR00281">
    <property type="entry name" value="SMC-Scp complex subunit ScpB"/>
    <property type="match status" value="1"/>
</dbReference>
<dbReference type="GO" id="GO:0051304">
    <property type="term" value="P:chromosome separation"/>
    <property type="evidence" value="ECO:0007669"/>
    <property type="project" value="InterPro"/>
</dbReference>
<reference evidence="6" key="1">
    <citation type="submission" date="2020-08" db="EMBL/GenBank/DDBJ databases">
        <title>Genome public.</title>
        <authorList>
            <person name="Liu C."/>
            <person name="Sun Q."/>
        </authorList>
    </citation>
    <scope>NUCLEOTIDE SEQUENCE</scope>
    <source>
        <strain evidence="6">NSJ-64</strain>
    </source>
</reference>
<dbReference type="EMBL" id="JACRTD010000006">
    <property type="protein sequence ID" value="MBC8585736.1"/>
    <property type="molecule type" value="Genomic_DNA"/>
</dbReference>
<keyword evidence="7" id="KW-1185">Reference proteome</keyword>
<dbReference type="InterPro" id="IPR036390">
    <property type="entry name" value="WH_DNA-bd_sf"/>
</dbReference>
<dbReference type="PANTHER" id="PTHR34298">
    <property type="entry name" value="SEGREGATION AND CONDENSATION PROTEIN B"/>
    <property type="match status" value="1"/>
</dbReference>
<name>A0A926IHW7_9FIRM</name>
<dbReference type="GO" id="GO:0051301">
    <property type="term" value="P:cell division"/>
    <property type="evidence" value="ECO:0007669"/>
    <property type="project" value="UniProtKB-KW"/>
</dbReference>
<dbReference type="Gene3D" id="1.10.10.10">
    <property type="entry name" value="Winged helix-like DNA-binding domain superfamily/Winged helix DNA-binding domain"/>
    <property type="match status" value="2"/>
</dbReference>
<evidence type="ECO:0000256" key="3">
    <source>
        <dbReference type="ARBA" id="ARBA00022829"/>
    </source>
</evidence>
<dbReference type="PANTHER" id="PTHR34298:SF2">
    <property type="entry name" value="SEGREGATION AND CONDENSATION PROTEIN B"/>
    <property type="match status" value="1"/>
</dbReference>
<keyword evidence="2" id="KW-0132">Cell division</keyword>
<accession>A0A926IHW7</accession>
<keyword evidence="3" id="KW-0159">Chromosome partition</keyword>
<feature type="compositionally biased region" description="Acidic residues" evidence="5">
    <location>
        <begin position="169"/>
        <end position="181"/>
    </location>
</feature>